<dbReference type="EMBL" id="VFOZ01000001">
    <property type="protein sequence ID" value="TQL97289.1"/>
    <property type="molecule type" value="Genomic_DNA"/>
</dbReference>
<dbReference type="Proteomes" id="UP000316096">
    <property type="component" value="Unassembled WGS sequence"/>
</dbReference>
<evidence type="ECO:0000313" key="2">
    <source>
        <dbReference type="EMBL" id="TQL97289.1"/>
    </source>
</evidence>
<dbReference type="OrthoDB" id="5177725at2"/>
<keyword evidence="3" id="KW-1185">Reference proteome</keyword>
<feature type="domain" description="HTH cro/C1-type" evidence="1">
    <location>
        <begin position="16"/>
        <end position="70"/>
    </location>
</feature>
<dbReference type="Pfam" id="PF19054">
    <property type="entry name" value="DUF5753"/>
    <property type="match status" value="1"/>
</dbReference>
<dbReference type="PROSITE" id="PS50943">
    <property type="entry name" value="HTH_CROC1"/>
    <property type="match status" value="1"/>
</dbReference>
<dbReference type="Gene3D" id="1.10.260.40">
    <property type="entry name" value="lambda repressor-like DNA-binding domains"/>
    <property type="match status" value="1"/>
</dbReference>
<dbReference type="AlphaFoldDB" id="A0A543CJL2"/>
<dbReference type="InterPro" id="IPR043917">
    <property type="entry name" value="DUF5753"/>
</dbReference>
<dbReference type="RefSeq" id="WP_141956040.1">
    <property type="nucleotide sequence ID" value="NZ_VFOZ01000001.1"/>
</dbReference>
<dbReference type="InterPro" id="IPR010982">
    <property type="entry name" value="Lambda_DNA-bd_dom_sf"/>
</dbReference>
<dbReference type="CDD" id="cd00093">
    <property type="entry name" value="HTH_XRE"/>
    <property type="match status" value="1"/>
</dbReference>
<organism evidence="2 3">
    <name type="scientific">Actinoallomurus bryophytorum</name>
    <dbReference type="NCBI Taxonomy" id="1490222"/>
    <lineage>
        <taxon>Bacteria</taxon>
        <taxon>Bacillati</taxon>
        <taxon>Actinomycetota</taxon>
        <taxon>Actinomycetes</taxon>
        <taxon>Streptosporangiales</taxon>
        <taxon>Thermomonosporaceae</taxon>
        <taxon>Actinoallomurus</taxon>
    </lineage>
</organism>
<protein>
    <submittedName>
        <fullName evidence="2">Helix-turn-helix protein</fullName>
    </submittedName>
</protein>
<evidence type="ECO:0000313" key="3">
    <source>
        <dbReference type="Proteomes" id="UP000316096"/>
    </source>
</evidence>
<dbReference type="SMART" id="SM00530">
    <property type="entry name" value="HTH_XRE"/>
    <property type="match status" value="1"/>
</dbReference>
<dbReference type="SUPFAM" id="SSF47413">
    <property type="entry name" value="lambda repressor-like DNA-binding domains"/>
    <property type="match status" value="1"/>
</dbReference>
<dbReference type="GO" id="GO:0003677">
    <property type="term" value="F:DNA binding"/>
    <property type="evidence" value="ECO:0007669"/>
    <property type="project" value="InterPro"/>
</dbReference>
<evidence type="ECO:0000259" key="1">
    <source>
        <dbReference type="PROSITE" id="PS50943"/>
    </source>
</evidence>
<name>A0A543CJL2_9ACTN</name>
<gene>
    <name evidence="2" type="ORF">FB559_2868</name>
</gene>
<dbReference type="InterPro" id="IPR001387">
    <property type="entry name" value="Cro/C1-type_HTH"/>
</dbReference>
<sequence>MPYTPTVRGRQLARELRHLREQAGMTGEQAAAKMDWEQSKISRMETAKMRITSGEVMELCETYGIDGGKREQLIQLARSARQRDWWREYSDYVKKGFIDFLAFEAEARTSHGYEAQVIPGILQCEEYARAILIGTQQRGSDEVDRNVEVRVARQQRVTQSTDPLNVWAVIDEAVLHRVGERPAAMIAQLKHLLVLGELGNVSIQVLPYRAGIHAAIDGPFVLLTFDGYPDLLYIEHLVGCVYLEKPAETDQGRLIFDHLRSAALNTSDSTVLIREKVKELSR</sequence>
<accession>A0A543CJL2</accession>
<reference evidence="2 3" key="1">
    <citation type="submission" date="2019-06" db="EMBL/GenBank/DDBJ databases">
        <title>Sequencing the genomes of 1000 actinobacteria strains.</title>
        <authorList>
            <person name="Klenk H.-P."/>
        </authorList>
    </citation>
    <scope>NUCLEOTIDE SEQUENCE [LARGE SCALE GENOMIC DNA]</scope>
    <source>
        <strain evidence="2 3">DSM 102200</strain>
    </source>
</reference>
<dbReference type="Pfam" id="PF13560">
    <property type="entry name" value="HTH_31"/>
    <property type="match status" value="1"/>
</dbReference>
<comment type="caution">
    <text evidence="2">The sequence shown here is derived from an EMBL/GenBank/DDBJ whole genome shotgun (WGS) entry which is preliminary data.</text>
</comment>
<proteinExistence type="predicted"/>